<evidence type="ECO:0000256" key="2">
    <source>
        <dbReference type="SAM" id="MobiDB-lite"/>
    </source>
</evidence>
<dbReference type="Gene3D" id="3.30.160.60">
    <property type="entry name" value="Classic Zinc Finger"/>
    <property type="match status" value="1"/>
</dbReference>
<dbReference type="Pfam" id="PF00096">
    <property type="entry name" value="zf-C2H2"/>
    <property type="match status" value="1"/>
</dbReference>
<dbReference type="AlphaFoldDB" id="A0A2A9NJJ7"/>
<feature type="domain" description="C2H2-type" evidence="3">
    <location>
        <begin position="290"/>
        <end position="317"/>
    </location>
</feature>
<organism evidence="4 5">
    <name type="scientific">Amanita thiersii Skay4041</name>
    <dbReference type="NCBI Taxonomy" id="703135"/>
    <lineage>
        <taxon>Eukaryota</taxon>
        <taxon>Fungi</taxon>
        <taxon>Dikarya</taxon>
        <taxon>Basidiomycota</taxon>
        <taxon>Agaricomycotina</taxon>
        <taxon>Agaricomycetes</taxon>
        <taxon>Agaricomycetidae</taxon>
        <taxon>Agaricales</taxon>
        <taxon>Pluteineae</taxon>
        <taxon>Amanitaceae</taxon>
        <taxon>Amanita</taxon>
    </lineage>
</organism>
<evidence type="ECO:0000313" key="4">
    <source>
        <dbReference type="EMBL" id="PFH48461.1"/>
    </source>
</evidence>
<sequence length="336" mass="37094">MDNPPVMDITTDPNLLLLLARLGLPHMHDHLAGEDDPRLESPVLNPEGQHAPTVQDPYLCHQSAVVPVQWDFPLGRFPGIDMLHAIPTDYNTPFAMPMGPSGNVPHNVAGDVPNVSISFTMSTFRSIPESSLLGTNELSPFSSQPTVHPTSVEGVAYSSTSACSPASNNYSTPFISRSVSSDGGNTPAVTPRIMTPATNTEFDVSTPASPVVGPFRKIILLADQSKAFECNCGDTRIAPKKEMDEHWFLSHCTKLEFVEFKYECECGKRTKSAGDMKRHWQSRRHSEKEFTCPKCREGFTREDALTRHSSNDCGELALGHRANRRMSGKHKKIDKY</sequence>
<keyword evidence="1" id="KW-0479">Metal-binding</keyword>
<feature type="region of interest" description="Disordered" evidence="2">
    <location>
        <begin position="31"/>
        <end position="50"/>
    </location>
</feature>
<keyword evidence="1" id="KW-0863">Zinc-finger</keyword>
<dbReference type="EMBL" id="KZ302061">
    <property type="protein sequence ID" value="PFH48461.1"/>
    <property type="molecule type" value="Genomic_DNA"/>
</dbReference>
<evidence type="ECO:0000313" key="5">
    <source>
        <dbReference type="Proteomes" id="UP000242287"/>
    </source>
</evidence>
<dbReference type="GO" id="GO:0008270">
    <property type="term" value="F:zinc ion binding"/>
    <property type="evidence" value="ECO:0007669"/>
    <property type="project" value="UniProtKB-KW"/>
</dbReference>
<keyword evidence="5" id="KW-1185">Reference proteome</keyword>
<evidence type="ECO:0000259" key="3">
    <source>
        <dbReference type="PROSITE" id="PS50157"/>
    </source>
</evidence>
<evidence type="ECO:0000256" key="1">
    <source>
        <dbReference type="PROSITE-ProRule" id="PRU00042"/>
    </source>
</evidence>
<name>A0A2A9NJJ7_9AGAR</name>
<dbReference type="InterPro" id="IPR013087">
    <property type="entry name" value="Znf_C2H2_type"/>
</dbReference>
<dbReference type="InterPro" id="IPR036236">
    <property type="entry name" value="Znf_C2H2_sf"/>
</dbReference>
<keyword evidence="1" id="KW-0862">Zinc</keyword>
<dbReference type="SUPFAM" id="SSF57667">
    <property type="entry name" value="beta-beta-alpha zinc fingers"/>
    <property type="match status" value="1"/>
</dbReference>
<accession>A0A2A9NJJ7</accession>
<dbReference type="OrthoDB" id="3061653at2759"/>
<dbReference type="PROSITE" id="PS50157">
    <property type="entry name" value="ZINC_FINGER_C2H2_2"/>
    <property type="match status" value="1"/>
</dbReference>
<protein>
    <recommendedName>
        <fullName evidence="3">C2H2-type domain-containing protein</fullName>
    </recommendedName>
</protein>
<gene>
    <name evidence="4" type="ORF">AMATHDRAFT_5763</name>
</gene>
<dbReference type="Proteomes" id="UP000242287">
    <property type="component" value="Unassembled WGS sequence"/>
</dbReference>
<reference evidence="4 5" key="1">
    <citation type="submission" date="2014-02" db="EMBL/GenBank/DDBJ databases">
        <title>Transposable element dynamics among asymbiotic and ectomycorrhizal Amanita fungi.</title>
        <authorList>
            <consortium name="DOE Joint Genome Institute"/>
            <person name="Hess J."/>
            <person name="Skrede I."/>
            <person name="Wolfe B."/>
            <person name="LaButti K."/>
            <person name="Ohm R.A."/>
            <person name="Grigoriev I.V."/>
            <person name="Pringle A."/>
        </authorList>
    </citation>
    <scope>NUCLEOTIDE SEQUENCE [LARGE SCALE GENOMIC DNA]</scope>
    <source>
        <strain evidence="4 5">SKay4041</strain>
    </source>
</reference>
<proteinExistence type="predicted"/>